<evidence type="ECO:0000313" key="3">
    <source>
        <dbReference type="EMBL" id="EMR65055.1"/>
    </source>
</evidence>
<dbReference type="AlphaFoldDB" id="M7TED2"/>
<organism evidence="3 4">
    <name type="scientific">Eutypa lata (strain UCR-EL1)</name>
    <name type="common">Grapevine dieback disease fungus</name>
    <name type="synonym">Eutypa armeniacae</name>
    <dbReference type="NCBI Taxonomy" id="1287681"/>
    <lineage>
        <taxon>Eukaryota</taxon>
        <taxon>Fungi</taxon>
        <taxon>Dikarya</taxon>
        <taxon>Ascomycota</taxon>
        <taxon>Pezizomycotina</taxon>
        <taxon>Sordariomycetes</taxon>
        <taxon>Xylariomycetidae</taxon>
        <taxon>Xylariales</taxon>
        <taxon>Diatrypaceae</taxon>
        <taxon>Eutypa</taxon>
    </lineage>
</organism>
<sequence length="223" mass="23774">MMTTDITTGLFGKGVGPLAVEEGLVMIPEGCGGRGREATVDVRVFNTNTRRLYIETVEINDGGEEGKEIEERDRGVPVREVGEYRIHGVGRPGAEIKIAFVRPAGSMRDHLFPTGNPVDVLRIPLPLPSMVVAVASTRNEQQDIWPVRTTLNDAANPFVVIDAASLPPALRIALAFTSPSSTQGTGIGTGVPVLNDADLAPYLDTIEAIRRAGAVRMGLASFS</sequence>
<gene>
    <name evidence="3" type="ORF">UCREL1_7988</name>
</gene>
<dbReference type="PANTHER" id="PTHR43709">
    <property type="entry name" value="ACONITATE ISOMERASE-RELATED"/>
    <property type="match status" value="1"/>
</dbReference>
<name>M7TED2_EUTLA</name>
<evidence type="ECO:0000256" key="1">
    <source>
        <dbReference type="ARBA" id="ARBA00007673"/>
    </source>
</evidence>
<protein>
    <submittedName>
        <fullName evidence="3">Putative methylitaconate delta2-delta3-isomerase protein</fullName>
    </submittedName>
</protein>
<dbReference type="Proteomes" id="UP000012174">
    <property type="component" value="Unassembled WGS sequence"/>
</dbReference>
<accession>M7TED2</accession>
<dbReference type="PANTHER" id="PTHR43709:SF2">
    <property type="entry name" value="DUF453 DOMAIN PROTEIN (AFU_ORTHOLOGUE AFUA_6G00360)"/>
    <property type="match status" value="1"/>
</dbReference>
<dbReference type="GO" id="GO:0016853">
    <property type="term" value="F:isomerase activity"/>
    <property type="evidence" value="ECO:0007669"/>
    <property type="project" value="UniProtKB-KW"/>
</dbReference>
<dbReference type="Gene3D" id="3.10.310.10">
    <property type="entry name" value="Diaminopimelate Epimerase, Chain A, domain 1"/>
    <property type="match status" value="2"/>
</dbReference>
<reference evidence="4" key="1">
    <citation type="journal article" date="2013" name="Genome Announc.">
        <title>Draft genome sequence of the grapevine dieback fungus Eutypa lata UCR-EL1.</title>
        <authorList>
            <person name="Blanco-Ulate B."/>
            <person name="Rolshausen P.E."/>
            <person name="Cantu D."/>
        </authorList>
    </citation>
    <scope>NUCLEOTIDE SEQUENCE [LARGE SCALE GENOMIC DNA]</scope>
    <source>
        <strain evidence="4">UCR-EL1</strain>
    </source>
</reference>
<keyword evidence="4" id="KW-1185">Reference proteome</keyword>
<dbReference type="HOGENOM" id="CLU_1240142_0_0_1"/>
<proteinExistence type="inferred from homology"/>
<dbReference type="KEGG" id="ela:UCREL1_7988"/>
<dbReference type="OrthoDB" id="10267539at2759"/>
<dbReference type="InterPro" id="IPR007400">
    <property type="entry name" value="PrpF-like"/>
</dbReference>
<evidence type="ECO:0000256" key="2">
    <source>
        <dbReference type="ARBA" id="ARBA00023235"/>
    </source>
</evidence>
<dbReference type="Pfam" id="PF04303">
    <property type="entry name" value="PrpF"/>
    <property type="match status" value="1"/>
</dbReference>
<comment type="similarity">
    <text evidence="1">Belongs to the PrpF family.</text>
</comment>
<keyword evidence="2 3" id="KW-0413">Isomerase</keyword>
<dbReference type="SUPFAM" id="SSF54506">
    <property type="entry name" value="Diaminopimelate epimerase-like"/>
    <property type="match status" value="2"/>
</dbReference>
<evidence type="ECO:0000313" key="4">
    <source>
        <dbReference type="Proteomes" id="UP000012174"/>
    </source>
</evidence>
<dbReference type="EMBL" id="KB706950">
    <property type="protein sequence ID" value="EMR65055.1"/>
    <property type="molecule type" value="Genomic_DNA"/>
</dbReference>